<evidence type="ECO:0000313" key="3">
    <source>
        <dbReference type="EMBL" id="CDG49229.1"/>
    </source>
</evidence>
<accession>A0A068RCX1</accession>
<evidence type="ECO:0000259" key="2">
    <source>
        <dbReference type="Pfam" id="PF12697"/>
    </source>
</evidence>
<sequence>MKLHYQLLVAESDALPVVLIHGLFGNLDNLGVLARELNQHCKVIKVDLRNHGLSPRSEEMTYPAMAQDLLTLLDDLQLEQVIVIGHSMGGKAAMALTAIAPHRVDKLVVIDVAPVHYRTRRHDEIFAALEAVNAAGITRRQQAAQLMRHSLREDGVIQFPLKSFHNGEWRFNLPVLIAQYQNIIGWQEVPAWPHPALFICGGLSPYVQDSDREDIVRQFPQARAHVVAGTGHWVHAEKPEIVLRVLHRFLDEA</sequence>
<keyword evidence="1" id="KW-0378">Hydrolase</keyword>
<dbReference type="RefSeq" id="WP_061771129.1">
    <property type="nucleotide sequence ID" value="NZ_FR904244.1"/>
</dbReference>
<dbReference type="SUPFAM" id="SSF53474">
    <property type="entry name" value="alpha/beta-Hydrolases"/>
    <property type="match status" value="1"/>
</dbReference>
<dbReference type="EMBL" id="FR904244">
    <property type="protein sequence ID" value="CDG49229.1"/>
    <property type="molecule type" value="Genomic_DNA"/>
</dbReference>
<dbReference type="InterPro" id="IPR000073">
    <property type="entry name" value="AB_hydrolase_1"/>
</dbReference>
<gene>
    <name evidence="3" type="primary">ybfF</name>
    <name evidence="3" type="ORF">SCTVLC_2605</name>
</gene>
<proteinExistence type="predicted"/>
<reference evidence="3" key="2">
    <citation type="journal article" date="2014" name="Genome Biol. Evol.">
        <title>Settling down: the genome of Serratia symbiotica from the aphid Cinara tujafilina zooms in on the process of accommodation to a cooperative intracellular life.</title>
        <authorList>
            <person name="Manzano-Marin A."/>
            <person name="Latorre A."/>
        </authorList>
    </citation>
    <scope>NUCLEOTIDE SEQUENCE</scope>
    <source>
        <strain evidence="3">SCt-VLC</strain>
    </source>
</reference>
<dbReference type="Gene3D" id="3.40.50.1820">
    <property type="entry name" value="alpha/beta hydrolase"/>
    <property type="match status" value="1"/>
</dbReference>
<reference evidence="3" key="1">
    <citation type="submission" date="2013-06" db="EMBL/GenBank/DDBJ databases">
        <authorList>
            <person name="Mazano-Marin A."/>
        </authorList>
    </citation>
    <scope>NUCLEOTIDE SEQUENCE</scope>
    <source>
        <strain evidence="3">SCt-VLC</strain>
    </source>
</reference>
<protein>
    <submittedName>
        <fullName evidence="3">Esterase YbfF</fullName>
    </submittedName>
</protein>
<feature type="domain" description="AB hydrolase-1" evidence="2">
    <location>
        <begin position="17"/>
        <end position="243"/>
    </location>
</feature>
<dbReference type="PRINTS" id="PR00111">
    <property type="entry name" value="ABHYDROLASE"/>
</dbReference>
<dbReference type="PANTHER" id="PTHR46118:SF4">
    <property type="entry name" value="PROTEIN ABHD11"/>
    <property type="match status" value="1"/>
</dbReference>
<evidence type="ECO:0000256" key="1">
    <source>
        <dbReference type="ARBA" id="ARBA00022801"/>
    </source>
</evidence>
<dbReference type="InterPro" id="IPR029058">
    <property type="entry name" value="AB_hydrolase_fold"/>
</dbReference>
<dbReference type="NCBIfam" id="NF007954">
    <property type="entry name" value="PRK10673.1"/>
    <property type="match status" value="1"/>
</dbReference>
<dbReference type="GO" id="GO:0016787">
    <property type="term" value="F:hydrolase activity"/>
    <property type="evidence" value="ECO:0007669"/>
    <property type="project" value="UniProtKB-KW"/>
</dbReference>
<name>A0A068RCX1_9GAMM</name>
<dbReference type="Pfam" id="PF12697">
    <property type="entry name" value="Abhydrolase_6"/>
    <property type="match status" value="1"/>
</dbReference>
<organism evidence="3">
    <name type="scientific">Serratia symbiotica SCt-VLC</name>
    <dbReference type="NCBI Taxonomy" id="1347341"/>
    <lineage>
        <taxon>Bacteria</taxon>
        <taxon>Pseudomonadati</taxon>
        <taxon>Pseudomonadota</taxon>
        <taxon>Gammaproteobacteria</taxon>
        <taxon>Enterobacterales</taxon>
        <taxon>Yersiniaceae</taxon>
        <taxon>Serratia</taxon>
        <taxon>Serratia symbiotica</taxon>
    </lineage>
</organism>
<dbReference type="OrthoDB" id="9808398at2"/>
<dbReference type="AlphaFoldDB" id="A0A068RCX1"/>
<dbReference type="PANTHER" id="PTHR46118">
    <property type="entry name" value="PROTEIN ABHD11"/>
    <property type="match status" value="1"/>
</dbReference>